<gene>
    <name evidence="2" type="ORF">C2G38_2057922</name>
</gene>
<name>A0A397WB31_9GLOM</name>
<organism evidence="2 3">
    <name type="scientific">Gigaspora rosea</name>
    <dbReference type="NCBI Taxonomy" id="44941"/>
    <lineage>
        <taxon>Eukaryota</taxon>
        <taxon>Fungi</taxon>
        <taxon>Fungi incertae sedis</taxon>
        <taxon>Mucoromycota</taxon>
        <taxon>Glomeromycotina</taxon>
        <taxon>Glomeromycetes</taxon>
        <taxon>Diversisporales</taxon>
        <taxon>Gigasporaceae</taxon>
        <taxon>Gigaspora</taxon>
    </lineage>
</organism>
<evidence type="ECO:0000313" key="3">
    <source>
        <dbReference type="Proteomes" id="UP000266673"/>
    </source>
</evidence>
<evidence type="ECO:0000313" key="2">
    <source>
        <dbReference type="EMBL" id="RIB28976.1"/>
    </source>
</evidence>
<keyword evidence="3" id="KW-1185">Reference proteome</keyword>
<accession>A0A397WB31</accession>
<dbReference type="AlphaFoldDB" id="A0A397WB31"/>
<dbReference type="Pfam" id="PF24209">
    <property type="entry name" value="DUF7431"/>
    <property type="match status" value="1"/>
</dbReference>
<feature type="domain" description="DUF7431" evidence="1">
    <location>
        <begin position="6"/>
        <end position="212"/>
    </location>
</feature>
<dbReference type="EMBL" id="QKWP01000050">
    <property type="protein sequence ID" value="RIB28976.1"/>
    <property type="molecule type" value="Genomic_DNA"/>
</dbReference>
<sequence length="305" mass="35063">MEPIVIDNLCNEIKDVTSNPLQCQIFASVMNQDNRIYSLRVEYLDENTPTFVIHYVGEQKSRSKERYKKEKYKIQVGWIIVGYPEKFMFEQSNCEIEVNENECKVNEIEEKSNLSYSYPISSSLINSLSNHSKLGISVIEGPKVSSNYCTHKSKIVTGSHFSSEDSACLFIHNPDNNNIESLKIVYGIIKNARCGLLKVKWEEKKNMNILNILSRSAISKELIACGEDRESFKSIFKNLCVKLTNEQEKYKFCYPLLINIINDCNHHGFLNITPKCPLYHSLNLTNSENLNFEGQISYLQVLSKD</sequence>
<dbReference type="Proteomes" id="UP000266673">
    <property type="component" value="Unassembled WGS sequence"/>
</dbReference>
<protein>
    <recommendedName>
        <fullName evidence="1">DUF7431 domain-containing protein</fullName>
    </recommendedName>
</protein>
<reference evidence="2 3" key="1">
    <citation type="submission" date="2018-06" db="EMBL/GenBank/DDBJ databases">
        <title>Comparative genomics reveals the genomic features of Rhizophagus irregularis, R. cerebriforme, R. diaphanum and Gigaspora rosea, and their symbiotic lifestyle signature.</title>
        <authorList>
            <person name="Morin E."/>
            <person name="San Clemente H."/>
            <person name="Chen E.C.H."/>
            <person name="De La Providencia I."/>
            <person name="Hainaut M."/>
            <person name="Kuo A."/>
            <person name="Kohler A."/>
            <person name="Murat C."/>
            <person name="Tang N."/>
            <person name="Roy S."/>
            <person name="Loubradou J."/>
            <person name="Henrissat B."/>
            <person name="Grigoriev I.V."/>
            <person name="Corradi N."/>
            <person name="Roux C."/>
            <person name="Martin F.M."/>
        </authorList>
    </citation>
    <scope>NUCLEOTIDE SEQUENCE [LARGE SCALE GENOMIC DNA]</scope>
    <source>
        <strain evidence="2 3">DAOM 194757</strain>
    </source>
</reference>
<proteinExistence type="predicted"/>
<comment type="caution">
    <text evidence="2">The sequence shown here is derived from an EMBL/GenBank/DDBJ whole genome shotgun (WGS) entry which is preliminary data.</text>
</comment>
<dbReference type="InterPro" id="IPR055854">
    <property type="entry name" value="DUF7431"/>
</dbReference>
<dbReference type="OrthoDB" id="2443932at2759"/>
<evidence type="ECO:0000259" key="1">
    <source>
        <dbReference type="Pfam" id="PF24209"/>
    </source>
</evidence>